<dbReference type="InterPro" id="IPR009061">
    <property type="entry name" value="DNA-bd_dom_put_sf"/>
</dbReference>
<comment type="caution">
    <text evidence="2">The sequence shown here is derived from an EMBL/GenBank/DDBJ whole genome shotgun (WGS) entry which is preliminary data.</text>
</comment>
<dbReference type="Pfam" id="PF12728">
    <property type="entry name" value="HTH_17"/>
    <property type="match status" value="1"/>
</dbReference>
<dbReference type="AlphaFoldDB" id="A0A927ILZ0"/>
<evidence type="ECO:0000259" key="1">
    <source>
        <dbReference type="Pfam" id="PF12728"/>
    </source>
</evidence>
<feature type="domain" description="Helix-turn-helix" evidence="1">
    <location>
        <begin position="6"/>
        <end position="51"/>
    </location>
</feature>
<dbReference type="InterPro" id="IPR041657">
    <property type="entry name" value="HTH_17"/>
</dbReference>
<dbReference type="SUPFAM" id="SSF46955">
    <property type="entry name" value="Putative DNA-binding domain"/>
    <property type="match status" value="1"/>
</dbReference>
<evidence type="ECO:0000313" key="2">
    <source>
        <dbReference type="EMBL" id="MBD8050452.1"/>
    </source>
</evidence>
<accession>A0A927ILZ0</accession>
<dbReference type="RefSeq" id="WP_191818966.1">
    <property type="nucleotide sequence ID" value="NZ_JACYFT010000002.1"/>
</dbReference>
<evidence type="ECO:0000313" key="3">
    <source>
        <dbReference type="Proteomes" id="UP000647424"/>
    </source>
</evidence>
<gene>
    <name evidence="2" type="ORF">IC609_07840</name>
</gene>
<dbReference type="Proteomes" id="UP000647424">
    <property type="component" value="Unassembled WGS sequence"/>
</dbReference>
<protein>
    <submittedName>
        <fullName evidence="2">Helix-turn-helix domain-containing protein</fullName>
    </submittedName>
</protein>
<sequence length="208" mass="23756">MSSRPLSTQELADRLGIPSDELARWRQHGKGPCFIKIGRCIRYTLAEVELYEQRFKSRTDWVVGQLATEPAQRAVKTICGRLRRSEFSEKRVEAIIKAYLNHVFNPNKITLQARVIEDYASLMTLKITAHDPIDGQIEIGREQLTPEILFVDLLNTLDKLTANINTVLIHARRQLTSFDPIALQRAVDQFADMSTRKTIRNWAGVPSI</sequence>
<proteinExistence type="predicted"/>
<dbReference type="EMBL" id="JACYFT010000002">
    <property type="protein sequence ID" value="MBD8050452.1"/>
    <property type="molecule type" value="Genomic_DNA"/>
</dbReference>
<reference evidence="2" key="1">
    <citation type="submission" date="2020-09" db="EMBL/GenBank/DDBJ databases">
        <title>Genome seq and assembly of Limnohabitants sp.</title>
        <authorList>
            <person name="Chhetri G."/>
        </authorList>
    </citation>
    <scope>NUCLEOTIDE SEQUENCE</scope>
    <source>
        <strain evidence="2">JUR4</strain>
    </source>
</reference>
<name>A0A927ILZ0_9BURK</name>
<keyword evidence="3" id="KW-1185">Reference proteome</keyword>
<organism evidence="2 3">
    <name type="scientific">Limnohabitans radicicola</name>
    <dbReference type="NCBI Taxonomy" id="2771427"/>
    <lineage>
        <taxon>Bacteria</taxon>
        <taxon>Pseudomonadati</taxon>
        <taxon>Pseudomonadota</taxon>
        <taxon>Betaproteobacteria</taxon>
        <taxon>Burkholderiales</taxon>
        <taxon>Comamonadaceae</taxon>
        <taxon>Limnohabitans</taxon>
    </lineage>
</organism>